<sequence length="437" mass="50017">MASSEHRLSSSTPARALPNGYLRITQSSQSVTSAPRIMDYERAPSEEVANTPQPSLIEFLKCAWDEGVLPTYSKLFAFLGALKFPHGLRDPEDLFDMYDDGAPGRFVKLYESSHFRLGDDEGILFDQTILKASFIEDYNDTMIITSHKWGWMPLEVILDSYLQMIDEEKVQTISKDQANLLDRDVRYRVVEPWIIHQYTKTDLERTTTAFKPLVEVIDSRIKHKDTRTFSHRHHLPTKFLKATSNCKFRFRYIAPGIRFPTVPKFMDQPITDFLPHNHLGQFPGNCPLRIFQIDVEQQLVARDRGLGLCNIATGFYIHPVVQNCPLFWSNGCRLLLPCGIGAYGWAQQSNGEPLGVSSYLDDDPEPRDDHGNLYQGGMTNGITNFHLVQIDKVLNNWADRVEKGDWEVPEDGVAGVGKFKEADTEEHWQKHWIPLSW</sequence>
<protein>
    <submittedName>
        <fullName evidence="1">Uncharacterized protein</fullName>
    </submittedName>
</protein>
<comment type="caution">
    <text evidence="1">The sequence shown here is derived from an EMBL/GenBank/DDBJ whole genome shotgun (WGS) entry which is preliminary data.</text>
</comment>
<evidence type="ECO:0000313" key="2">
    <source>
        <dbReference type="Proteomes" id="UP001610334"/>
    </source>
</evidence>
<organism evidence="1 2">
    <name type="scientific">Aspergillus granulosus</name>
    <dbReference type="NCBI Taxonomy" id="176169"/>
    <lineage>
        <taxon>Eukaryota</taxon>
        <taxon>Fungi</taxon>
        <taxon>Dikarya</taxon>
        <taxon>Ascomycota</taxon>
        <taxon>Pezizomycotina</taxon>
        <taxon>Eurotiomycetes</taxon>
        <taxon>Eurotiomycetidae</taxon>
        <taxon>Eurotiales</taxon>
        <taxon>Aspergillaceae</taxon>
        <taxon>Aspergillus</taxon>
        <taxon>Aspergillus subgen. Nidulantes</taxon>
    </lineage>
</organism>
<keyword evidence="2" id="KW-1185">Reference proteome</keyword>
<dbReference type="EMBL" id="JBFXLT010000184">
    <property type="protein sequence ID" value="KAL2802424.1"/>
    <property type="molecule type" value="Genomic_DNA"/>
</dbReference>
<name>A0ABR4GV36_9EURO</name>
<evidence type="ECO:0000313" key="1">
    <source>
        <dbReference type="EMBL" id="KAL2802424.1"/>
    </source>
</evidence>
<dbReference type="Proteomes" id="UP001610334">
    <property type="component" value="Unassembled WGS sequence"/>
</dbReference>
<reference evidence="1 2" key="1">
    <citation type="submission" date="2024-07" db="EMBL/GenBank/DDBJ databases">
        <title>Section-level genome sequencing and comparative genomics of Aspergillus sections Usti and Cavernicolus.</title>
        <authorList>
            <consortium name="Lawrence Berkeley National Laboratory"/>
            <person name="Nybo J.L."/>
            <person name="Vesth T.C."/>
            <person name="Theobald S."/>
            <person name="Frisvad J.C."/>
            <person name="Larsen T.O."/>
            <person name="Kjaerboelling I."/>
            <person name="Rothschild-Mancinelli K."/>
            <person name="Lyhne E.K."/>
            <person name="Kogle M.E."/>
            <person name="Barry K."/>
            <person name="Clum A."/>
            <person name="Na H."/>
            <person name="Ledsgaard L."/>
            <person name="Lin J."/>
            <person name="Lipzen A."/>
            <person name="Kuo A."/>
            <person name="Riley R."/>
            <person name="Mondo S."/>
            <person name="Labutti K."/>
            <person name="Haridas S."/>
            <person name="Pangalinan J."/>
            <person name="Salamov A.A."/>
            <person name="Simmons B.A."/>
            <person name="Magnuson J.K."/>
            <person name="Chen J."/>
            <person name="Drula E."/>
            <person name="Henrissat B."/>
            <person name="Wiebenga A."/>
            <person name="Lubbers R.J."/>
            <person name="Gomes A.C."/>
            <person name="Makela M.R."/>
            <person name="Stajich J."/>
            <person name="Grigoriev I.V."/>
            <person name="Mortensen U.H."/>
            <person name="De Vries R.P."/>
            <person name="Baker S.E."/>
            <person name="Andersen M.R."/>
        </authorList>
    </citation>
    <scope>NUCLEOTIDE SEQUENCE [LARGE SCALE GENOMIC DNA]</scope>
    <source>
        <strain evidence="1 2">CBS 588.65</strain>
    </source>
</reference>
<proteinExistence type="predicted"/>
<accession>A0ABR4GV36</accession>
<gene>
    <name evidence="1" type="ORF">BJX63DRAFT_437900</name>
</gene>